<sequence>MSKTKIEWADKTWNTVTGCTKVSEGCLNCYAERVTNRFYPDRNFSEIMIHDSRLNQPLNWKKPNKIFVCSMSDLFHGLVSFDFIREVFVTITKAPQHIFIVLTKRPERMKEFFDAYYRDKQPLMNVWLGVTTENQQTAEERIPLLLEIPAAKRFISVEPILGPINVSRYLKWPLCKYWKKVGLDWVICGGESGPGARPIHPDWVRGLRDQCRESGVPFLFKQWGEWVPPQAVNKPTAGYDEDWINNIRRFPRADVEAEANCACPVYRVGKKAAGRSLDGVIHDEYPGDISYAD</sequence>
<evidence type="ECO:0000313" key="1">
    <source>
        <dbReference type="EMBL" id="TCL40020.1"/>
    </source>
</evidence>
<dbReference type="InterPro" id="IPR011101">
    <property type="entry name" value="DUF5131"/>
</dbReference>
<reference evidence="1 2" key="1">
    <citation type="submission" date="2019-03" db="EMBL/GenBank/DDBJ databases">
        <title>Genomic Encyclopedia of Type Strains, Phase IV (KMG-IV): sequencing the most valuable type-strain genomes for metagenomic binning, comparative biology and taxonomic classification.</title>
        <authorList>
            <person name="Goeker M."/>
        </authorList>
    </citation>
    <scope>NUCLEOTIDE SEQUENCE [LARGE SCALE GENOMIC DNA]</scope>
    <source>
        <strain evidence="1 2">DSM 15969</strain>
    </source>
</reference>
<protein>
    <submittedName>
        <fullName evidence="1">Protein gp37</fullName>
    </submittedName>
</protein>
<dbReference type="EMBL" id="SLUI01000001">
    <property type="protein sequence ID" value="TCL40020.1"/>
    <property type="molecule type" value="Genomic_DNA"/>
</dbReference>
<dbReference type="RefSeq" id="WP_132074238.1">
    <property type="nucleotide sequence ID" value="NZ_SLUI01000001.1"/>
</dbReference>
<name>A0A4R1Q255_9FIRM</name>
<organism evidence="1 2">
    <name type="scientific">Anaerospora hongkongensis</name>
    <dbReference type="NCBI Taxonomy" id="244830"/>
    <lineage>
        <taxon>Bacteria</taxon>
        <taxon>Bacillati</taxon>
        <taxon>Bacillota</taxon>
        <taxon>Negativicutes</taxon>
        <taxon>Selenomonadales</taxon>
        <taxon>Sporomusaceae</taxon>
        <taxon>Anaerospora</taxon>
    </lineage>
</organism>
<dbReference type="Proteomes" id="UP000295063">
    <property type="component" value="Unassembled WGS sequence"/>
</dbReference>
<gene>
    <name evidence="1" type="ORF">EV210_101220</name>
</gene>
<comment type="caution">
    <text evidence="1">The sequence shown here is derived from an EMBL/GenBank/DDBJ whole genome shotgun (WGS) entry which is preliminary data.</text>
</comment>
<dbReference type="AlphaFoldDB" id="A0A4R1Q255"/>
<keyword evidence="2" id="KW-1185">Reference proteome</keyword>
<dbReference type="OrthoDB" id="9787478at2"/>
<dbReference type="Pfam" id="PF07505">
    <property type="entry name" value="DUF5131"/>
    <property type="match status" value="1"/>
</dbReference>
<proteinExistence type="predicted"/>
<accession>A0A4R1Q255</accession>
<evidence type="ECO:0000313" key="2">
    <source>
        <dbReference type="Proteomes" id="UP000295063"/>
    </source>
</evidence>